<proteinExistence type="predicted"/>
<dbReference type="Pfam" id="PF12833">
    <property type="entry name" value="HTH_18"/>
    <property type="match status" value="1"/>
</dbReference>
<protein>
    <submittedName>
        <fullName evidence="5">Helix-turn-helix domain-containing protein</fullName>
    </submittedName>
</protein>
<evidence type="ECO:0000256" key="3">
    <source>
        <dbReference type="ARBA" id="ARBA00023163"/>
    </source>
</evidence>
<dbReference type="PROSITE" id="PS01124">
    <property type="entry name" value="HTH_ARAC_FAMILY_2"/>
    <property type="match status" value="1"/>
</dbReference>
<organism evidence="5 6">
    <name type="scientific">Duganella guangzhouensis</name>
    <dbReference type="NCBI Taxonomy" id="2666084"/>
    <lineage>
        <taxon>Bacteria</taxon>
        <taxon>Pseudomonadati</taxon>
        <taxon>Pseudomonadota</taxon>
        <taxon>Betaproteobacteria</taxon>
        <taxon>Burkholderiales</taxon>
        <taxon>Oxalobacteraceae</taxon>
        <taxon>Telluria group</taxon>
        <taxon>Duganella</taxon>
    </lineage>
</organism>
<dbReference type="InterPro" id="IPR018060">
    <property type="entry name" value="HTH_AraC"/>
</dbReference>
<evidence type="ECO:0000256" key="1">
    <source>
        <dbReference type="ARBA" id="ARBA00023015"/>
    </source>
</evidence>
<dbReference type="AlphaFoldDB" id="A0A6I2L2T8"/>
<evidence type="ECO:0000313" key="5">
    <source>
        <dbReference type="EMBL" id="MRW90896.1"/>
    </source>
</evidence>
<dbReference type="RefSeq" id="WP_154376794.1">
    <property type="nucleotide sequence ID" value="NZ_WKJK01000006.1"/>
</dbReference>
<dbReference type="GO" id="GO:0003700">
    <property type="term" value="F:DNA-binding transcription factor activity"/>
    <property type="evidence" value="ECO:0007669"/>
    <property type="project" value="InterPro"/>
</dbReference>
<evidence type="ECO:0000256" key="2">
    <source>
        <dbReference type="ARBA" id="ARBA00023125"/>
    </source>
</evidence>
<dbReference type="Gene3D" id="1.10.10.60">
    <property type="entry name" value="Homeodomain-like"/>
    <property type="match status" value="1"/>
</dbReference>
<keyword evidence="2" id="KW-0238">DNA-binding</keyword>
<dbReference type="EMBL" id="WKJK01000006">
    <property type="protein sequence ID" value="MRW90896.1"/>
    <property type="molecule type" value="Genomic_DNA"/>
</dbReference>
<dbReference type="PRINTS" id="PR00032">
    <property type="entry name" value="HTHARAC"/>
</dbReference>
<evidence type="ECO:0000259" key="4">
    <source>
        <dbReference type="PROSITE" id="PS01124"/>
    </source>
</evidence>
<name>A0A6I2L2T8_9BURK</name>
<dbReference type="GO" id="GO:0043565">
    <property type="term" value="F:sequence-specific DNA binding"/>
    <property type="evidence" value="ECO:0007669"/>
    <property type="project" value="InterPro"/>
</dbReference>
<keyword evidence="3" id="KW-0804">Transcription</keyword>
<evidence type="ECO:0000313" key="6">
    <source>
        <dbReference type="Proteomes" id="UP000433309"/>
    </source>
</evidence>
<comment type="caution">
    <text evidence="5">The sequence shown here is derived from an EMBL/GenBank/DDBJ whole genome shotgun (WGS) entry which is preliminary data.</text>
</comment>
<dbReference type="Proteomes" id="UP000433309">
    <property type="component" value="Unassembled WGS sequence"/>
</dbReference>
<dbReference type="SUPFAM" id="SSF46689">
    <property type="entry name" value="Homeodomain-like"/>
    <property type="match status" value="1"/>
</dbReference>
<feature type="domain" description="HTH araC/xylS-type" evidence="4">
    <location>
        <begin position="22"/>
        <end position="81"/>
    </location>
</feature>
<keyword evidence="6" id="KW-1185">Reference proteome</keyword>
<dbReference type="InterPro" id="IPR009057">
    <property type="entry name" value="Homeodomain-like_sf"/>
</dbReference>
<accession>A0A6I2L2T8</accession>
<gene>
    <name evidence="5" type="ORF">GJ699_12930</name>
</gene>
<dbReference type="InterPro" id="IPR020449">
    <property type="entry name" value="Tscrpt_reg_AraC-type_HTH"/>
</dbReference>
<sequence length="83" mass="8830">MRAHKPSRRDRPGIGAAAQAGPGQALLDYAFGRATEALHPQAGVPAPVARIALMVGYASPSRFAVRFRQRFGFTPTAVRGLQS</sequence>
<reference evidence="5 6" key="1">
    <citation type="submission" date="2019-11" db="EMBL/GenBank/DDBJ databases">
        <title>Novel species isolated from a subtropical stream in China.</title>
        <authorList>
            <person name="Lu H."/>
        </authorList>
    </citation>
    <scope>NUCLEOTIDE SEQUENCE [LARGE SCALE GENOMIC DNA]</scope>
    <source>
        <strain evidence="5 6">FT80W</strain>
    </source>
</reference>
<keyword evidence="1" id="KW-0805">Transcription regulation</keyword>